<dbReference type="AlphaFoldDB" id="A0A077ZD61"/>
<dbReference type="Pfam" id="PF10343">
    <property type="entry name" value="Q_salvage"/>
    <property type="match status" value="1"/>
</dbReference>
<evidence type="ECO:0000256" key="5">
    <source>
        <dbReference type="ARBA" id="ARBA00048204"/>
    </source>
</evidence>
<dbReference type="EC" id="3.2.2.-" evidence="6"/>
<accession>A0A077ZD61</accession>
<evidence type="ECO:0000256" key="3">
    <source>
        <dbReference type="ARBA" id="ARBA00035306"/>
    </source>
</evidence>
<reference evidence="7" key="2">
    <citation type="submission" date="2014-03" db="EMBL/GenBank/DDBJ databases">
        <title>The whipworm genome and dual-species transcriptomics of an intimate host-pathogen interaction.</title>
        <authorList>
            <person name="Foth B.J."/>
            <person name="Tsai I.J."/>
            <person name="Reid A.J."/>
            <person name="Bancroft A.J."/>
            <person name="Nichol S."/>
            <person name="Tracey A."/>
            <person name="Holroyd N."/>
            <person name="Cotton J.A."/>
            <person name="Stanley E.J."/>
            <person name="Zarowiecki M."/>
            <person name="Liu J.Z."/>
            <person name="Huckvale T."/>
            <person name="Cooper P.J."/>
            <person name="Grencis R.K."/>
            <person name="Berriman M."/>
        </authorList>
    </citation>
    <scope>NUCLEOTIDE SEQUENCE [LARGE SCALE GENOMIC DNA]</scope>
</reference>
<reference evidence="7" key="1">
    <citation type="submission" date="2014-01" db="EMBL/GenBank/DDBJ databases">
        <authorList>
            <person name="Aslett M."/>
        </authorList>
    </citation>
    <scope>NUCLEOTIDE SEQUENCE</scope>
</reference>
<dbReference type="OrthoDB" id="10249667at2759"/>
<gene>
    <name evidence="7" type="ORF">TTRE_0000664301</name>
</gene>
<dbReference type="PANTHER" id="PTHR21314:SF0">
    <property type="entry name" value="QUEUOSINE 5'-PHOSPHATE N-GLYCOSYLASE_HYDROLASE"/>
    <property type="match status" value="1"/>
</dbReference>
<evidence type="ECO:0000256" key="2">
    <source>
        <dbReference type="ARBA" id="ARBA00035119"/>
    </source>
</evidence>
<evidence type="ECO:0000313" key="8">
    <source>
        <dbReference type="Proteomes" id="UP000030665"/>
    </source>
</evidence>
<dbReference type="InterPro" id="IPR019438">
    <property type="entry name" value="Q_salvage"/>
</dbReference>
<protein>
    <recommendedName>
        <fullName evidence="3 6">Queuosine 5'-phosphate N-glycosylase/hydrolase</fullName>
        <ecNumber evidence="6">3.2.2.-</ecNumber>
    </recommendedName>
    <alternativeName>
        <fullName evidence="4 6">Queuosine-nucleotide N-glycosylase/hydrolase</fullName>
    </alternativeName>
</protein>
<sequence>MLLGQTLFPRPSGAFISENSEHVHISPSGIHKVAKAVYDAAKAGELSQNLWLDCDVHPKLSGREAVDWCFMVSVINFSFWAKPRFTVKDNGETLHGYLAFCCVLKRCLEAEIPITTPAYLENVSYDDFCKVLRDDYGNLLPLMFRRWQLLKECCKILVEQFDGTFLTCLKQCNNSAVNLLNIILTNFPSFSDVAIYKGKKVSFLKRAQILVADLFYCLKGEEPAAFNDIDELTMFADYRVPQLLVYFGALEYSADLRDLLVKKHLFASGDSMEVEIRGCSISAVEILEESRQLCQENNVNCNLNASVVDYFLWTYCAKHRAEVLRSVPFHRCRGIFY</sequence>
<evidence type="ECO:0000256" key="6">
    <source>
        <dbReference type="RuleBase" id="RU365002"/>
    </source>
</evidence>
<evidence type="ECO:0000256" key="4">
    <source>
        <dbReference type="ARBA" id="ARBA00035393"/>
    </source>
</evidence>
<comment type="similarity">
    <text evidence="2 6">Belongs to the QNG1 protein family.</text>
</comment>
<dbReference type="Proteomes" id="UP000030665">
    <property type="component" value="Unassembled WGS sequence"/>
</dbReference>
<keyword evidence="8" id="KW-1185">Reference proteome</keyword>
<keyword evidence="1 6" id="KW-0378">Hydrolase</keyword>
<dbReference type="PANTHER" id="PTHR21314">
    <property type="entry name" value="QUEUOSINE 5'-PHOSPHATE N-GLYCOSYLASE_HYDROLASE-RELATED"/>
    <property type="match status" value="1"/>
</dbReference>
<evidence type="ECO:0000313" key="7">
    <source>
        <dbReference type="EMBL" id="CDW58336.1"/>
    </source>
</evidence>
<organism evidence="7 8">
    <name type="scientific">Trichuris trichiura</name>
    <name type="common">Whipworm</name>
    <name type="synonym">Trichocephalus trichiurus</name>
    <dbReference type="NCBI Taxonomy" id="36087"/>
    <lineage>
        <taxon>Eukaryota</taxon>
        <taxon>Metazoa</taxon>
        <taxon>Ecdysozoa</taxon>
        <taxon>Nematoda</taxon>
        <taxon>Enoplea</taxon>
        <taxon>Dorylaimia</taxon>
        <taxon>Trichinellida</taxon>
        <taxon>Trichuridae</taxon>
        <taxon>Trichuris</taxon>
    </lineage>
</organism>
<dbReference type="GO" id="GO:0016787">
    <property type="term" value="F:hydrolase activity"/>
    <property type="evidence" value="ECO:0007669"/>
    <property type="project" value="UniProtKB-KW"/>
</dbReference>
<name>A0A077ZD61_TRITR</name>
<comment type="function">
    <text evidence="6">Catalyzes the hydrolysis of queuosine 5'-phosphate, releasing the nucleobase queuine (q). Is required for salvage of queuine from exogenous queuosine (Q) that is imported and then converted to queuosine 5'-phosphate intracellularly.</text>
</comment>
<dbReference type="GO" id="GO:0006400">
    <property type="term" value="P:tRNA modification"/>
    <property type="evidence" value="ECO:0007669"/>
    <property type="project" value="TreeGrafter"/>
</dbReference>
<comment type="catalytic activity">
    <reaction evidence="5 6">
        <text>queuosine 5'-phosphate + H2O = queuine + D-ribose 5-phosphate</text>
        <dbReference type="Rhea" id="RHEA:75387"/>
        <dbReference type="ChEBI" id="CHEBI:15377"/>
        <dbReference type="ChEBI" id="CHEBI:17433"/>
        <dbReference type="ChEBI" id="CHEBI:78346"/>
        <dbReference type="ChEBI" id="CHEBI:194371"/>
    </reaction>
    <physiologicalReaction direction="left-to-right" evidence="5 6">
        <dbReference type="Rhea" id="RHEA:75388"/>
    </physiologicalReaction>
</comment>
<dbReference type="EMBL" id="HG806313">
    <property type="protein sequence ID" value="CDW58336.1"/>
    <property type="molecule type" value="Genomic_DNA"/>
</dbReference>
<evidence type="ECO:0000256" key="1">
    <source>
        <dbReference type="ARBA" id="ARBA00022801"/>
    </source>
</evidence>
<proteinExistence type="inferred from homology"/>